<feature type="region of interest" description="Disordered" evidence="1">
    <location>
        <begin position="546"/>
        <end position="568"/>
    </location>
</feature>
<gene>
    <name evidence="2" type="ORF">FA14DRAFT_186179</name>
</gene>
<reference evidence="2 3" key="1">
    <citation type="journal article" date="2018" name="Mol. Biol. Evol.">
        <title>Broad Genomic Sampling Reveals a Smut Pathogenic Ancestry of the Fungal Clade Ustilaginomycotina.</title>
        <authorList>
            <person name="Kijpornyongpan T."/>
            <person name="Mondo S.J."/>
            <person name="Barry K."/>
            <person name="Sandor L."/>
            <person name="Lee J."/>
            <person name="Lipzen A."/>
            <person name="Pangilinan J."/>
            <person name="LaButti K."/>
            <person name="Hainaut M."/>
            <person name="Henrissat B."/>
            <person name="Grigoriev I.V."/>
            <person name="Spatafora J.W."/>
            <person name="Aime M.C."/>
        </authorList>
    </citation>
    <scope>NUCLEOTIDE SEQUENCE [LARGE SCALE GENOMIC DNA]</scope>
    <source>
        <strain evidence="2 3">MCA 3882</strain>
    </source>
</reference>
<feature type="compositionally biased region" description="Basic and acidic residues" evidence="1">
    <location>
        <begin position="435"/>
        <end position="455"/>
    </location>
</feature>
<proteinExistence type="predicted"/>
<dbReference type="Proteomes" id="UP000245771">
    <property type="component" value="Unassembled WGS sequence"/>
</dbReference>
<sequence length="630" mass="71922">MLPSLFRQVGTKGCQAVVLQGEYNIELWDDVLRKCILAEDPSGLLRAVLLDEAMPEQHKRLQRSDHRWQKANLDCVVFLQATLSTQCLYVVIGMEDASMMYKRLLHRYSVDVSNHSADLMLSLLNIRQQDKQDIQTYLANIDKQFAVCRFHDVVPAVEERMKSLIDGLSPTYSTYRDALKQQMHIQVELVKNGKLRAGEAYEHIVKCILMLHQRKRFDILVKNESVNLPKAPKEDQKWWQSASTLMPITKPLVKEEDKTFVRPYPPPAPPVIVNCLLEDGDGTKGVKEVEKSMAERELDSKVFKDGMDRMMELLETKIFNLRQLKYEELSKDILIALRKEFTKQGDSSDVEQKSVDTDKAEAVELKEQEEVEIARNEEDTKAELDPETADQPQSQQQSEPSIEAKEPFSVDIENINLSSKDIMPNNAEVEQIDGNEDKESSISKTVERVESKETFDSEESIITQVDETPSNDTLADHGSHRTTNRATQGVKEVVDLATNMAEEFKSQDEKIDSTECENGHTIIPAEKEGSMFKHPDNQIDQLSLDREKTTSNDQWQNIDGFKAHSDPLSDEELVEQLMGKMKAHQENEKDELVEVKPVPKENGVTHPYESKDTRDTKEIENYLLQTGVTE</sequence>
<organism evidence="2 3">
    <name type="scientific">Meira miltonrushii</name>
    <dbReference type="NCBI Taxonomy" id="1280837"/>
    <lineage>
        <taxon>Eukaryota</taxon>
        <taxon>Fungi</taxon>
        <taxon>Dikarya</taxon>
        <taxon>Basidiomycota</taxon>
        <taxon>Ustilaginomycotina</taxon>
        <taxon>Exobasidiomycetes</taxon>
        <taxon>Exobasidiales</taxon>
        <taxon>Brachybasidiaceae</taxon>
        <taxon>Meira</taxon>
    </lineage>
</organism>
<feature type="compositionally biased region" description="Basic and acidic residues" evidence="1">
    <location>
        <begin position="350"/>
        <end position="384"/>
    </location>
</feature>
<evidence type="ECO:0000313" key="3">
    <source>
        <dbReference type="Proteomes" id="UP000245771"/>
    </source>
</evidence>
<feature type="compositionally biased region" description="Low complexity" evidence="1">
    <location>
        <begin position="391"/>
        <end position="401"/>
    </location>
</feature>
<feature type="compositionally biased region" description="Basic and acidic residues" evidence="1">
    <location>
        <begin position="583"/>
        <end position="599"/>
    </location>
</feature>
<dbReference type="GeneID" id="37023286"/>
<keyword evidence="3" id="KW-1185">Reference proteome</keyword>
<feature type="compositionally biased region" description="Polar residues" evidence="1">
    <location>
        <begin position="460"/>
        <end position="473"/>
    </location>
</feature>
<dbReference type="EMBL" id="KZ819607">
    <property type="protein sequence ID" value="PWN31578.1"/>
    <property type="molecule type" value="Genomic_DNA"/>
</dbReference>
<feature type="region of interest" description="Disordered" evidence="1">
    <location>
        <begin position="583"/>
        <end position="616"/>
    </location>
</feature>
<evidence type="ECO:0000256" key="1">
    <source>
        <dbReference type="SAM" id="MobiDB-lite"/>
    </source>
</evidence>
<feature type="region of interest" description="Disordered" evidence="1">
    <location>
        <begin position="345"/>
        <end position="409"/>
    </location>
</feature>
<accession>A0A316V3K8</accession>
<feature type="region of interest" description="Disordered" evidence="1">
    <location>
        <begin position="429"/>
        <end position="488"/>
    </location>
</feature>
<name>A0A316V3K8_9BASI</name>
<dbReference type="RefSeq" id="XP_025351880.1">
    <property type="nucleotide sequence ID" value="XM_025501505.1"/>
</dbReference>
<dbReference type="InParanoid" id="A0A316V3K8"/>
<dbReference type="AlphaFoldDB" id="A0A316V3K8"/>
<protein>
    <submittedName>
        <fullName evidence="2">Uncharacterized protein</fullName>
    </submittedName>
</protein>
<evidence type="ECO:0000313" key="2">
    <source>
        <dbReference type="EMBL" id="PWN31578.1"/>
    </source>
</evidence>